<dbReference type="EMBL" id="JAKELL010000005">
    <property type="protein sequence ID" value="KAH8998641.1"/>
    <property type="molecule type" value="Genomic_DNA"/>
</dbReference>
<comment type="similarity">
    <text evidence="1">Belongs to the asaB hydroxylase/desaturase family.</text>
</comment>
<dbReference type="NCBIfam" id="NF041278">
    <property type="entry name" value="CmcJ_NvfI_EfuI"/>
    <property type="match status" value="1"/>
</dbReference>
<gene>
    <name evidence="2" type="ORF">EDB92DRAFT_1193652</name>
</gene>
<dbReference type="InterPro" id="IPR044053">
    <property type="entry name" value="AsaB-like"/>
</dbReference>
<dbReference type="Proteomes" id="UP001201163">
    <property type="component" value="Unassembled WGS sequence"/>
</dbReference>
<name>A0AAD4QEE8_9AGAM</name>
<proteinExistence type="inferred from homology"/>
<reference evidence="2" key="1">
    <citation type="submission" date="2022-01" db="EMBL/GenBank/DDBJ databases">
        <title>Comparative genomics reveals a dynamic genome evolution in the ectomycorrhizal milk-cap (Lactarius) mushrooms.</title>
        <authorList>
            <consortium name="DOE Joint Genome Institute"/>
            <person name="Lebreton A."/>
            <person name="Tang N."/>
            <person name="Kuo A."/>
            <person name="LaButti K."/>
            <person name="Drula E."/>
            <person name="Barry K."/>
            <person name="Clum A."/>
            <person name="Lipzen A."/>
            <person name="Mousain D."/>
            <person name="Ng V."/>
            <person name="Wang R."/>
            <person name="Wang X."/>
            <person name="Dai Y."/>
            <person name="Henrissat B."/>
            <person name="Grigoriev I.V."/>
            <person name="Guerin-Laguette A."/>
            <person name="Yu F."/>
            <person name="Martin F.M."/>
        </authorList>
    </citation>
    <scope>NUCLEOTIDE SEQUENCE</scope>
    <source>
        <strain evidence="2">QP</strain>
    </source>
</reference>
<evidence type="ECO:0008006" key="4">
    <source>
        <dbReference type="Google" id="ProtNLM"/>
    </source>
</evidence>
<evidence type="ECO:0000256" key="1">
    <source>
        <dbReference type="ARBA" id="ARBA00023604"/>
    </source>
</evidence>
<dbReference type="GO" id="GO:0016491">
    <property type="term" value="F:oxidoreductase activity"/>
    <property type="evidence" value="ECO:0007669"/>
    <property type="project" value="InterPro"/>
</dbReference>
<evidence type="ECO:0000313" key="2">
    <source>
        <dbReference type="EMBL" id="KAH8998641.1"/>
    </source>
</evidence>
<accession>A0AAD4QEE8</accession>
<dbReference type="AlphaFoldDB" id="A0AAD4QEE8"/>
<dbReference type="PANTHER" id="PTHR34598">
    <property type="entry name" value="BLL6449 PROTEIN"/>
    <property type="match status" value="1"/>
</dbReference>
<protein>
    <recommendedName>
        <fullName evidence="4">Methyltransferase</fullName>
    </recommendedName>
</protein>
<keyword evidence="3" id="KW-1185">Reference proteome</keyword>
<evidence type="ECO:0000313" key="3">
    <source>
        <dbReference type="Proteomes" id="UP001201163"/>
    </source>
</evidence>
<sequence>MAAAVLAPHDVHTSLNYFASTLNGEPPYNFTYSPPPDGLPQSNITTEAINTVVHDVRGEEDTVSLETTGFEFVRHVSEEKSFVDEETIRTGYYKEVEELVKEHTGAKRVLIFDHTIRRPLNKESQPNTPQQRGPVTRVHVDQTYAAGFARVRHHVPEDADRLLKGRVRIINVWRPIGNPVAHHPLAVADWRSLDPEKDLVSTRHIYADREGSTFSVRHNPSHQWYYLGGQTPDEVTLIKCFDSDESKARLTPHTAFLDSTSPKDAPDRQSIEVRCLVFDEE</sequence>
<comment type="caution">
    <text evidence="2">The sequence shown here is derived from an EMBL/GenBank/DDBJ whole genome shotgun (WGS) entry which is preliminary data.</text>
</comment>
<dbReference type="PANTHER" id="PTHR34598:SF3">
    <property type="entry name" value="OXIDOREDUCTASE AN1597"/>
    <property type="match status" value="1"/>
</dbReference>
<organism evidence="2 3">
    <name type="scientific">Lactarius akahatsu</name>
    <dbReference type="NCBI Taxonomy" id="416441"/>
    <lineage>
        <taxon>Eukaryota</taxon>
        <taxon>Fungi</taxon>
        <taxon>Dikarya</taxon>
        <taxon>Basidiomycota</taxon>
        <taxon>Agaricomycotina</taxon>
        <taxon>Agaricomycetes</taxon>
        <taxon>Russulales</taxon>
        <taxon>Russulaceae</taxon>
        <taxon>Lactarius</taxon>
    </lineage>
</organism>